<accession>A0ABP9N613</accession>
<proteinExistence type="predicted"/>
<sequence>MQQLRNFLQKLIALVQYVSCKLSIVLGWYKKLWVRYTYNKYDEFVYKRGILMLLGTLLVPFLLYFILLLGYYFATYKQEVVYLNHSEEIYPDDNIWGVRGCHTQFCDSESSLYFRIKPSIFHHAWNIIHHGNIFLPDAIGSSVPTGLTRCEVTSYGVRMRMTMYFNIYPNVLHINCHELSPVNQPSQP</sequence>
<feature type="transmembrane region" description="Helical" evidence="1">
    <location>
        <begin position="49"/>
        <end position="74"/>
    </location>
</feature>
<keyword evidence="1" id="KW-1133">Transmembrane helix</keyword>
<evidence type="ECO:0000313" key="2">
    <source>
        <dbReference type="EMBL" id="GAA5110447.1"/>
    </source>
</evidence>
<dbReference type="RefSeq" id="WP_345490479.1">
    <property type="nucleotide sequence ID" value="NZ_BAABHY010000001.1"/>
</dbReference>
<evidence type="ECO:0000313" key="3">
    <source>
        <dbReference type="Proteomes" id="UP001500171"/>
    </source>
</evidence>
<comment type="caution">
    <text evidence="2">The sequence shown here is derived from an EMBL/GenBank/DDBJ whole genome shotgun (WGS) entry which is preliminary data.</text>
</comment>
<name>A0ABP9N613_9GAMM</name>
<keyword evidence="1" id="KW-0472">Membrane</keyword>
<dbReference type="EMBL" id="BAABHY010000001">
    <property type="protein sequence ID" value="GAA5110447.1"/>
    <property type="molecule type" value="Genomic_DNA"/>
</dbReference>
<protein>
    <submittedName>
        <fullName evidence="2">Uncharacterized protein</fullName>
    </submittedName>
</protein>
<evidence type="ECO:0000256" key="1">
    <source>
        <dbReference type="SAM" id="Phobius"/>
    </source>
</evidence>
<gene>
    <name evidence="2" type="ORF">GCM10023211_14930</name>
</gene>
<feature type="transmembrane region" description="Helical" evidence="1">
    <location>
        <begin position="12"/>
        <end position="29"/>
    </location>
</feature>
<reference evidence="3" key="1">
    <citation type="journal article" date="2019" name="Int. J. Syst. Evol. Microbiol.">
        <title>The Global Catalogue of Microorganisms (GCM) 10K type strain sequencing project: providing services to taxonomists for standard genome sequencing and annotation.</title>
        <authorList>
            <consortium name="The Broad Institute Genomics Platform"/>
            <consortium name="The Broad Institute Genome Sequencing Center for Infectious Disease"/>
            <person name="Wu L."/>
            <person name="Ma J."/>
        </authorList>
    </citation>
    <scope>NUCLEOTIDE SEQUENCE [LARGE SCALE GENOMIC DNA]</scope>
    <source>
        <strain evidence="3">JCM 18050</strain>
    </source>
</reference>
<organism evidence="2 3">
    <name type="scientific">Orbus sasakiae</name>
    <dbReference type="NCBI Taxonomy" id="1078475"/>
    <lineage>
        <taxon>Bacteria</taxon>
        <taxon>Pseudomonadati</taxon>
        <taxon>Pseudomonadota</taxon>
        <taxon>Gammaproteobacteria</taxon>
        <taxon>Orbales</taxon>
        <taxon>Orbaceae</taxon>
        <taxon>Orbus</taxon>
    </lineage>
</organism>
<dbReference type="Proteomes" id="UP001500171">
    <property type="component" value="Unassembled WGS sequence"/>
</dbReference>
<keyword evidence="3" id="KW-1185">Reference proteome</keyword>
<keyword evidence="1" id="KW-0812">Transmembrane</keyword>